<dbReference type="PANTHER" id="PTHR24416:SF631">
    <property type="entry name" value="SERINE_THREONINE_TYROSINE KINASE 1"/>
    <property type="match status" value="1"/>
</dbReference>
<feature type="domain" description="Protein kinase" evidence="4">
    <location>
        <begin position="97"/>
        <end position="368"/>
    </location>
</feature>
<evidence type="ECO:0000313" key="6">
    <source>
        <dbReference type="Proteomes" id="UP001152803"/>
    </source>
</evidence>
<dbReference type="EMBL" id="JAFJMO010000010">
    <property type="protein sequence ID" value="KAJ8265619.1"/>
    <property type="molecule type" value="Genomic_DNA"/>
</dbReference>
<name>A0A9Q1DCT7_CONCO</name>
<dbReference type="AlphaFoldDB" id="A0A9Q1DCT7"/>
<keyword evidence="6" id="KW-1185">Reference proteome</keyword>
<dbReference type="PROSITE" id="PS50011">
    <property type="entry name" value="PROTEIN_KINASE_DOM"/>
    <property type="match status" value="1"/>
</dbReference>
<gene>
    <name evidence="5" type="ORF">COCON_G00147180</name>
</gene>
<dbReference type="Proteomes" id="UP001152803">
    <property type="component" value="Unassembled WGS sequence"/>
</dbReference>
<dbReference type="InterPro" id="IPR000719">
    <property type="entry name" value="Prot_kinase_dom"/>
</dbReference>
<dbReference type="GO" id="GO:0043235">
    <property type="term" value="C:receptor complex"/>
    <property type="evidence" value="ECO:0007669"/>
    <property type="project" value="TreeGrafter"/>
</dbReference>
<dbReference type="InterPro" id="IPR011009">
    <property type="entry name" value="Kinase-like_dom_sf"/>
</dbReference>
<feature type="transmembrane region" description="Helical" evidence="3">
    <location>
        <begin position="23"/>
        <end position="45"/>
    </location>
</feature>
<organism evidence="5 6">
    <name type="scientific">Conger conger</name>
    <name type="common">Conger eel</name>
    <name type="synonym">Muraena conger</name>
    <dbReference type="NCBI Taxonomy" id="82655"/>
    <lineage>
        <taxon>Eukaryota</taxon>
        <taxon>Metazoa</taxon>
        <taxon>Chordata</taxon>
        <taxon>Craniata</taxon>
        <taxon>Vertebrata</taxon>
        <taxon>Euteleostomi</taxon>
        <taxon>Actinopterygii</taxon>
        <taxon>Neopterygii</taxon>
        <taxon>Teleostei</taxon>
        <taxon>Anguilliformes</taxon>
        <taxon>Congridae</taxon>
        <taxon>Conger</taxon>
    </lineage>
</organism>
<reference evidence="5" key="1">
    <citation type="journal article" date="2023" name="Science">
        <title>Genome structures resolve the early diversification of teleost fishes.</title>
        <authorList>
            <person name="Parey E."/>
            <person name="Louis A."/>
            <person name="Montfort J."/>
            <person name="Bouchez O."/>
            <person name="Roques C."/>
            <person name="Iampietro C."/>
            <person name="Lluch J."/>
            <person name="Castinel A."/>
            <person name="Donnadieu C."/>
            <person name="Desvignes T."/>
            <person name="Floi Bucao C."/>
            <person name="Jouanno E."/>
            <person name="Wen M."/>
            <person name="Mejri S."/>
            <person name="Dirks R."/>
            <person name="Jansen H."/>
            <person name="Henkel C."/>
            <person name="Chen W.J."/>
            <person name="Zahm M."/>
            <person name="Cabau C."/>
            <person name="Klopp C."/>
            <person name="Thompson A.W."/>
            <person name="Robinson-Rechavi M."/>
            <person name="Braasch I."/>
            <person name="Lecointre G."/>
            <person name="Bobe J."/>
            <person name="Postlethwait J.H."/>
            <person name="Berthelot C."/>
            <person name="Roest Crollius H."/>
            <person name="Guiguen Y."/>
        </authorList>
    </citation>
    <scope>NUCLEOTIDE SEQUENCE</scope>
    <source>
        <strain evidence="5">Concon-B</strain>
    </source>
</reference>
<dbReference type="OrthoDB" id="4062651at2759"/>
<dbReference type="Gene3D" id="1.10.510.10">
    <property type="entry name" value="Transferase(Phosphotransferase) domain 1"/>
    <property type="match status" value="1"/>
</dbReference>
<dbReference type="CDD" id="cd00192">
    <property type="entry name" value="PTKc"/>
    <property type="match status" value="1"/>
</dbReference>
<keyword evidence="3" id="KW-0812">Transmembrane</keyword>
<dbReference type="SUPFAM" id="SSF56112">
    <property type="entry name" value="Protein kinase-like (PK-like)"/>
    <property type="match status" value="1"/>
</dbReference>
<keyword evidence="3" id="KW-0472">Membrane</keyword>
<dbReference type="InterPro" id="IPR050122">
    <property type="entry name" value="RTK"/>
</dbReference>
<dbReference type="PRINTS" id="PR00109">
    <property type="entry name" value="TYRKINASE"/>
</dbReference>
<dbReference type="Pfam" id="PF07714">
    <property type="entry name" value="PK_Tyr_Ser-Thr"/>
    <property type="match status" value="1"/>
</dbReference>
<evidence type="ECO:0000313" key="5">
    <source>
        <dbReference type="EMBL" id="KAJ8265619.1"/>
    </source>
</evidence>
<dbReference type="InterPro" id="IPR001245">
    <property type="entry name" value="Ser-Thr/Tyr_kinase_cat_dom"/>
</dbReference>
<accession>A0A9Q1DCT7</accession>
<dbReference type="GO" id="GO:0005886">
    <property type="term" value="C:plasma membrane"/>
    <property type="evidence" value="ECO:0007669"/>
    <property type="project" value="TreeGrafter"/>
</dbReference>
<keyword evidence="3" id="KW-1133">Transmembrane helix</keyword>
<evidence type="ECO:0000256" key="3">
    <source>
        <dbReference type="SAM" id="Phobius"/>
    </source>
</evidence>
<sequence length="395" mass="43639">MDVQTPPCNTTSENQCGVKSSSYALIIIPVLLAVSTVIVVALIVYSVCCKRQERAVTVVFNSDTSGKRVRSTGCGSVLVSTVSGPLGPWEIPEDCVLEELAFLHTGRYGPVCRSQLSAGQVTSAVVVKTLRDSTSQAEVKEFVNWARFHAVVSRHENLVQMLFCQTRHVPMYLVLEDVNPGNLLHFLWSLRNEDPGTPSQSQQFCEKSVYLLAKQVAAGLEYLHSEHRLVHGDVAARSVLIGAGLSVRVAGLGMAFEAWETGKVANRRAAEVPLKWQAPERITHLAMTTRSDVWSFGILLYELVTLGAPPYPGLEPLDVLPQIRSSYRMEKPESCGTPLYELMKCCWMLNSSDRPTFPAIIQLLQSYTDLADTKRLSSLESMNIFEYSKKAGVFP</sequence>
<dbReference type="GO" id="GO:0007169">
    <property type="term" value="P:cell surface receptor protein tyrosine kinase signaling pathway"/>
    <property type="evidence" value="ECO:0007669"/>
    <property type="project" value="TreeGrafter"/>
</dbReference>
<dbReference type="GO" id="GO:0005524">
    <property type="term" value="F:ATP binding"/>
    <property type="evidence" value="ECO:0007669"/>
    <property type="project" value="UniProtKB-KW"/>
</dbReference>
<dbReference type="PANTHER" id="PTHR24416">
    <property type="entry name" value="TYROSINE-PROTEIN KINASE RECEPTOR"/>
    <property type="match status" value="1"/>
</dbReference>
<evidence type="ECO:0000259" key="4">
    <source>
        <dbReference type="PROSITE" id="PS50011"/>
    </source>
</evidence>
<evidence type="ECO:0000256" key="2">
    <source>
        <dbReference type="ARBA" id="ARBA00022840"/>
    </source>
</evidence>
<comment type="caution">
    <text evidence="5">The sequence shown here is derived from an EMBL/GenBank/DDBJ whole genome shotgun (WGS) entry which is preliminary data.</text>
</comment>
<protein>
    <recommendedName>
        <fullName evidence="4">Protein kinase domain-containing protein</fullName>
    </recommendedName>
</protein>
<keyword evidence="2" id="KW-0067">ATP-binding</keyword>
<dbReference type="Gene3D" id="3.30.200.20">
    <property type="entry name" value="Phosphorylase Kinase, domain 1"/>
    <property type="match status" value="1"/>
</dbReference>
<keyword evidence="1" id="KW-0547">Nucleotide-binding</keyword>
<dbReference type="GO" id="GO:0004714">
    <property type="term" value="F:transmembrane receptor protein tyrosine kinase activity"/>
    <property type="evidence" value="ECO:0007669"/>
    <property type="project" value="TreeGrafter"/>
</dbReference>
<evidence type="ECO:0000256" key="1">
    <source>
        <dbReference type="ARBA" id="ARBA00022741"/>
    </source>
</evidence>
<proteinExistence type="predicted"/>